<protein>
    <recommendedName>
        <fullName evidence="4">ATP synthase protein I</fullName>
    </recommendedName>
</protein>
<keyword evidence="1" id="KW-0472">Membrane</keyword>
<feature type="transmembrane region" description="Helical" evidence="1">
    <location>
        <begin position="7"/>
        <end position="27"/>
    </location>
</feature>
<feature type="transmembrane region" description="Helical" evidence="1">
    <location>
        <begin position="33"/>
        <end position="52"/>
    </location>
</feature>
<keyword evidence="1" id="KW-0812">Transmembrane</keyword>
<feature type="transmembrane region" description="Helical" evidence="1">
    <location>
        <begin position="64"/>
        <end position="88"/>
    </location>
</feature>
<dbReference type="Proteomes" id="UP001597094">
    <property type="component" value="Unassembled WGS sequence"/>
</dbReference>
<proteinExistence type="predicted"/>
<keyword evidence="3" id="KW-1185">Reference proteome</keyword>
<evidence type="ECO:0000313" key="2">
    <source>
        <dbReference type="EMBL" id="MFD1185680.1"/>
    </source>
</evidence>
<dbReference type="EMBL" id="JBHTLD010000031">
    <property type="protein sequence ID" value="MFD1185680.1"/>
    <property type="molecule type" value="Genomic_DNA"/>
</dbReference>
<gene>
    <name evidence="2" type="ORF">ACFQ2O_05620</name>
</gene>
<sequence length="127" mass="14846">MKFIRNLSILTAVLCVIIGALLQFTGYALLHPYIWYILLFFVLITGFTYYLIQLGFTNDPDNFQAYYFASMGFRMVLSIGVIALYAWFFKEGRLSFVFNFFALYFLFTGFEIYSLLANLRPNLRGQD</sequence>
<keyword evidence="1" id="KW-1133">Transmembrane helix</keyword>
<feature type="transmembrane region" description="Helical" evidence="1">
    <location>
        <begin position="94"/>
        <end position="116"/>
    </location>
</feature>
<dbReference type="RefSeq" id="WP_377523704.1">
    <property type="nucleotide sequence ID" value="NZ_JBHTLD010000031.1"/>
</dbReference>
<reference evidence="3" key="1">
    <citation type="journal article" date="2019" name="Int. J. Syst. Evol. Microbiol.">
        <title>The Global Catalogue of Microorganisms (GCM) 10K type strain sequencing project: providing services to taxonomists for standard genome sequencing and annotation.</title>
        <authorList>
            <consortium name="The Broad Institute Genomics Platform"/>
            <consortium name="The Broad Institute Genome Sequencing Center for Infectious Disease"/>
            <person name="Wu L."/>
            <person name="Ma J."/>
        </authorList>
    </citation>
    <scope>NUCLEOTIDE SEQUENCE [LARGE SCALE GENOMIC DNA]</scope>
    <source>
        <strain evidence="3">JCM 31319</strain>
    </source>
</reference>
<organism evidence="2 3">
    <name type="scientific">Pontibacter rugosus</name>
    <dbReference type="NCBI Taxonomy" id="1745966"/>
    <lineage>
        <taxon>Bacteria</taxon>
        <taxon>Pseudomonadati</taxon>
        <taxon>Bacteroidota</taxon>
        <taxon>Cytophagia</taxon>
        <taxon>Cytophagales</taxon>
        <taxon>Hymenobacteraceae</taxon>
        <taxon>Pontibacter</taxon>
    </lineage>
</organism>
<evidence type="ECO:0008006" key="4">
    <source>
        <dbReference type="Google" id="ProtNLM"/>
    </source>
</evidence>
<evidence type="ECO:0000256" key="1">
    <source>
        <dbReference type="SAM" id="Phobius"/>
    </source>
</evidence>
<accession>A0ABW3SMU5</accession>
<comment type="caution">
    <text evidence="2">The sequence shown here is derived from an EMBL/GenBank/DDBJ whole genome shotgun (WGS) entry which is preliminary data.</text>
</comment>
<evidence type="ECO:0000313" key="3">
    <source>
        <dbReference type="Proteomes" id="UP001597094"/>
    </source>
</evidence>
<name>A0ABW3SMU5_9BACT</name>